<dbReference type="STRING" id="36087.A0A077Z6R6"/>
<dbReference type="GO" id="GO:0030150">
    <property type="term" value="P:protein import into mitochondrial matrix"/>
    <property type="evidence" value="ECO:0007669"/>
    <property type="project" value="TreeGrafter"/>
</dbReference>
<dbReference type="PANTHER" id="PTHR15371">
    <property type="entry name" value="TIM23"/>
    <property type="match status" value="1"/>
</dbReference>
<keyword evidence="7" id="KW-1185">Reference proteome</keyword>
<keyword evidence="4 5" id="KW-0472">Membrane</keyword>
<accession>A0A077Z6R6</accession>
<dbReference type="PANTHER" id="PTHR15371:SF0">
    <property type="entry name" value="SD19278P"/>
    <property type="match status" value="1"/>
</dbReference>
<dbReference type="Proteomes" id="UP000030665">
    <property type="component" value="Unassembled WGS sequence"/>
</dbReference>
<keyword evidence="2 5" id="KW-0812">Transmembrane</keyword>
<dbReference type="GO" id="GO:0005744">
    <property type="term" value="C:TIM23 mitochondrial import inner membrane translocase complex"/>
    <property type="evidence" value="ECO:0007669"/>
    <property type="project" value="TreeGrafter"/>
</dbReference>
<name>A0A077Z6R6_TRITR</name>
<organism evidence="6 7">
    <name type="scientific">Trichuris trichiura</name>
    <name type="common">Whipworm</name>
    <name type="synonym">Trichocephalus trichiurus</name>
    <dbReference type="NCBI Taxonomy" id="36087"/>
    <lineage>
        <taxon>Eukaryota</taxon>
        <taxon>Metazoa</taxon>
        <taxon>Ecdysozoa</taxon>
        <taxon>Nematoda</taxon>
        <taxon>Enoplea</taxon>
        <taxon>Dorylaimia</taxon>
        <taxon>Trichinellida</taxon>
        <taxon>Trichuridae</taxon>
        <taxon>Trichuris</taxon>
    </lineage>
</organism>
<comment type="subcellular location">
    <subcellularLocation>
        <location evidence="1">Membrane</location>
        <topology evidence="1">Multi-pass membrane protein</topology>
    </subcellularLocation>
</comment>
<evidence type="ECO:0000256" key="2">
    <source>
        <dbReference type="ARBA" id="ARBA00022692"/>
    </source>
</evidence>
<reference evidence="6" key="1">
    <citation type="submission" date="2014-01" db="EMBL/GenBank/DDBJ databases">
        <authorList>
            <person name="Aslett M."/>
        </authorList>
    </citation>
    <scope>NUCLEOTIDE SEQUENCE</scope>
</reference>
<proteinExistence type="predicted"/>
<dbReference type="OrthoDB" id="159299at2759"/>
<keyword evidence="3 5" id="KW-1133">Transmembrane helix</keyword>
<dbReference type="Pfam" id="PF02466">
    <property type="entry name" value="Tim17"/>
    <property type="match status" value="1"/>
</dbReference>
<feature type="transmembrane region" description="Helical" evidence="5">
    <location>
        <begin position="110"/>
        <end position="130"/>
    </location>
</feature>
<evidence type="ECO:0000256" key="1">
    <source>
        <dbReference type="ARBA" id="ARBA00004141"/>
    </source>
</evidence>
<dbReference type="InterPro" id="IPR045238">
    <property type="entry name" value="Tim23-like"/>
</dbReference>
<protein>
    <submittedName>
        <fullName evidence="6">Putative mitochondrial import inner membrane tran slocase subunit tim23</fullName>
    </submittedName>
</protein>
<sequence>MDDNSGSGYSAFPLRSNLPKATPLSPYLSVDPGIFNSEPQYILPEGASAHRGRFELAFSQIGGCVMTGAALGGTSGLYSSLKDQEVMKNAWTARRTQILNYIVKRGQSSATAFGSVAVLYSGFGVLLNYARGADDELNTIAAATLTGLLYKSPAGLKKCVLGGGTGLALSVIYCLYSSGDRIKQMLGLR</sequence>
<evidence type="ECO:0000256" key="4">
    <source>
        <dbReference type="ARBA" id="ARBA00023136"/>
    </source>
</evidence>
<dbReference type="GO" id="GO:0008320">
    <property type="term" value="F:protein transmembrane transporter activity"/>
    <property type="evidence" value="ECO:0007669"/>
    <property type="project" value="TreeGrafter"/>
</dbReference>
<gene>
    <name evidence="6" type="ORF">TTRE_0000359001</name>
</gene>
<evidence type="ECO:0000313" key="6">
    <source>
        <dbReference type="EMBL" id="CDW55318.1"/>
    </source>
</evidence>
<evidence type="ECO:0000313" key="7">
    <source>
        <dbReference type="Proteomes" id="UP000030665"/>
    </source>
</evidence>
<evidence type="ECO:0000256" key="5">
    <source>
        <dbReference type="SAM" id="Phobius"/>
    </source>
</evidence>
<dbReference type="AlphaFoldDB" id="A0A077Z6R6"/>
<feature type="transmembrane region" description="Helical" evidence="5">
    <location>
        <begin position="155"/>
        <end position="176"/>
    </location>
</feature>
<evidence type="ECO:0000256" key="3">
    <source>
        <dbReference type="ARBA" id="ARBA00022989"/>
    </source>
</evidence>
<dbReference type="EMBL" id="HG805947">
    <property type="protein sequence ID" value="CDW55318.1"/>
    <property type="molecule type" value="Genomic_DNA"/>
</dbReference>
<reference evidence="6" key="2">
    <citation type="submission" date="2014-03" db="EMBL/GenBank/DDBJ databases">
        <title>The whipworm genome and dual-species transcriptomics of an intimate host-pathogen interaction.</title>
        <authorList>
            <person name="Foth B.J."/>
            <person name="Tsai I.J."/>
            <person name="Reid A.J."/>
            <person name="Bancroft A.J."/>
            <person name="Nichol S."/>
            <person name="Tracey A."/>
            <person name="Holroyd N."/>
            <person name="Cotton J.A."/>
            <person name="Stanley E.J."/>
            <person name="Zarowiecki M."/>
            <person name="Liu J.Z."/>
            <person name="Huckvale T."/>
            <person name="Cooper P.J."/>
            <person name="Grencis R.K."/>
            <person name="Berriman M."/>
        </authorList>
    </citation>
    <scope>NUCLEOTIDE SEQUENCE [LARGE SCALE GENOMIC DNA]</scope>
</reference>